<dbReference type="PROSITE" id="PS50213">
    <property type="entry name" value="FAS1"/>
    <property type="match status" value="1"/>
</dbReference>
<comment type="caution">
    <text evidence="8">The sequence shown here is derived from an EMBL/GenBank/DDBJ whole genome shotgun (WGS) entry which is preliminary data.</text>
</comment>
<dbReference type="Gene3D" id="3.40.1090.10">
    <property type="entry name" value="Cytosolic phospholipase A2 catalytic domain"/>
    <property type="match status" value="2"/>
</dbReference>
<dbReference type="InterPro" id="IPR036378">
    <property type="entry name" value="FAS1_dom_sf"/>
</dbReference>
<comment type="caution">
    <text evidence="4">Lacks conserved residue(s) required for the propagation of feature annotation.</text>
</comment>
<feature type="active site" description="Nucleophile" evidence="4">
    <location>
        <position position="161"/>
    </location>
</feature>
<dbReference type="GO" id="GO:0016787">
    <property type="term" value="F:hydrolase activity"/>
    <property type="evidence" value="ECO:0007669"/>
    <property type="project" value="UniProtKB-UniRule"/>
</dbReference>
<dbReference type="PANTHER" id="PTHR14226">
    <property type="entry name" value="NEUROPATHY TARGET ESTERASE/SWISS CHEESE D.MELANOGASTER"/>
    <property type="match status" value="1"/>
</dbReference>
<accession>A0A4Q9G4N2</accession>
<evidence type="ECO:0000259" key="7">
    <source>
        <dbReference type="PROSITE" id="PS51635"/>
    </source>
</evidence>
<keyword evidence="1 4" id="KW-0378">Hydrolase</keyword>
<dbReference type="SUPFAM" id="SSF82153">
    <property type="entry name" value="FAS1 domain"/>
    <property type="match status" value="1"/>
</dbReference>
<dbReference type="OrthoDB" id="5290098at2"/>
<sequence length="428" mass="46119">MYIRVARRSLAGEGPFTVFAPVDAAFEALPDGTLDTLLRPGNKAMMTFILSCHVVEGAVMRDAVADGGGPTEVETMGGRTLAAPADGGTLPRHPGLQRARSRQKAHHPMTSSAPKTAPPTAPLDETWVCLSGGNALGAFHVGAWQAIEDAGLRVTRLSGASIGSLVAALIAGSAPGRRIETLQRFLSRVGEPRAMIGRKSAVARTLAWGHRALFAPAWPGMWEILPGMPPDRALFRRQRMADLIDEMVDFTRLNDAAIEVTVTALNAETGLIEAFRNTQTALSMDHLMASSALPVLFTPVRIGEATYFDAGLAQNLPLPPLLDRPGNALILALDLFELQKPLRQTVDGIACRAQELAFAAQSAQVIDRCDLENRRFRHVILSDPRDDFAGKAFDYGRGVLQHRVTLGRRIMRDALHDLGAKPPAQTVS</sequence>
<dbReference type="InterPro" id="IPR016035">
    <property type="entry name" value="Acyl_Trfase/lysoPLipase"/>
</dbReference>
<reference evidence="8 9" key="1">
    <citation type="submission" date="2019-02" db="EMBL/GenBank/DDBJ databases">
        <title>Paracoccus subflavus sp. nov., isolated from marine sediment of the Pacific Ocean.</title>
        <authorList>
            <person name="Zhang G."/>
        </authorList>
    </citation>
    <scope>NUCLEOTIDE SEQUENCE [LARGE SCALE GENOMIC DNA]</scope>
    <source>
        <strain evidence="8 9">GY0581</strain>
    </source>
</reference>
<dbReference type="AlphaFoldDB" id="A0A4Q9G4N2"/>
<evidence type="ECO:0000256" key="1">
    <source>
        <dbReference type="ARBA" id="ARBA00022801"/>
    </source>
</evidence>
<evidence type="ECO:0008006" key="10">
    <source>
        <dbReference type="Google" id="ProtNLM"/>
    </source>
</evidence>
<evidence type="ECO:0000256" key="3">
    <source>
        <dbReference type="ARBA" id="ARBA00023098"/>
    </source>
</evidence>
<proteinExistence type="predicted"/>
<feature type="domain" description="FAS1" evidence="6">
    <location>
        <begin position="1"/>
        <end position="81"/>
    </location>
</feature>
<dbReference type="Pfam" id="PF02469">
    <property type="entry name" value="Fasciclin"/>
    <property type="match status" value="1"/>
</dbReference>
<evidence type="ECO:0000256" key="5">
    <source>
        <dbReference type="SAM" id="MobiDB-lite"/>
    </source>
</evidence>
<evidence type="ECO:0000256" key="4">
    <source>
        <dbReference type="PROSITE-ProRule" id="PRU01161"/>
    </source>
</evidence>
<feature type="active site" description="Proton acceptor" evidence="4">
    <location>
        <position position="309"/>
    </location>
</feature>
<evidence type="ECO:0000313" key="9">
    <source>
        <dbReference type="Proteomes" id="UP000293520"/>
    </source>
</evidence>
<dbReference type="InterPro" id="IPR000782">
    <property type="entry name" value="FAS1_domain"/>
</dbReference>
<dbReference type="Proteomes" id="UP000293520">
    <property type="component" value="Unassembled WGS sequence"/>
</dbReference>
<dbReference type="InterPro" id="IPR002641">
    <property type="entry name" value="PNPLA_dom"/>
</dbReference>
<dbReference type="InterPro" id="IPR050301">
    <property type="entry name" value="NTE"/>
</dbReference>
<dbReference type="SUPFAM" id="SSF52151">
    <property type="entry name" value="FabD/lysophospholipase-like"/>
    <property type="match status" value="1"/>
</dbReference>
<keyword evidence="2 4" id="KW-0442">Lipid degradation</keyword>
<gene>
    <name evidence="8" type="ORF">EYE42_11120</name>
</gene>
<feature type="short sequence motif" description="GXSXG" evidence="4">
    <location>
        <begin position="159"/>
        <end position="163"/>
    </location>
</feature>
<keyword evidence="3 4" id="KW-0443">Lipid metabolism</keyword>
<dbReference type="PROSITE" id="PS51635">
    <property type="entry name" value="PNPLA"/>
    <property type="match status" value="1"/>
</dbReference>
<dbReference type="RefSeq" id="WP_130991405.1">
    <property type="nucleotide sequence ID" value="NZ_SISK01000008.1"/>
</dbReference>
<evidence type="ECO:0000313" key="8">
    <source>
        <dbReference type="EMBL" id="TBN38983.1"/>
    </source>
</evidence>
<dbReference type="PANTHER" id="PTHR14226:SF57">
    <property type="entry name" value="BLR7027 PROTEIN"/>
    <property type="match status" value="1"/>
</dbReference>
<organism evidence="8 9">
    <name type="scientific">Paracoccus subflavus</name>
    <dbReference type="NCBI Taxonomy" id="2528244"/>
    <lineage>
        <taxon>Bacteria</taxon>
        <taxon>Pseudomonadati</taxon>
        <taxon>Pseudomonadota</taxon>
        <taxon>Alphaproteobacteria</taxon>
        <taxon>Rhodobacterales</taxon>
        <taxon>Paracoccaceae</taxon>
        <taxon>Paracoccus</taxon>
    </lineage>
</organism>
<dbReference type="GO" id="GO:0016042">
    <property type="term" value="P:lipid catabolic process"/>
    <property type="evidence" value="ECO:0007669"/>
    <property type="project" value="UniProtKB-UniRule"/>
</dbReference>
<dbReference type="Pfam" id="PF01734">
    <property type="entry name" value="Patatin"/>
    <property type="match status" value="1"/>
</dbReference>
<evidence type="ECO:0000256" key="2">
    <source>
        <dbReference type="ARBA" id="ARBA00022963"/>
    </source>
</evidence>
<name>A0A4Q9G4N2_9RHOB</name>
<feature type="domain" description="PNPLA" evidence="7">
    <location>
        <begin position="128"/>
        <end position="322"/>
    </location>
</feature>
<evidence type="ECO:0000259" key="6">
    <source>
        <dbReference type="PROSITE" id="PS50213"/>
    </source>
</evidence>
<feature type="region of interest" description="Disordered" evidence="5">
    <location>
        <begin position="82"/>
        <end position="121"/>
    </location>
</feature>
<keyword evidence="9" id="KW-1185">Reference proteome</keyword>
<dbReference type="EMBL" id="SISK01000008">
    <property type="protein sequence ID" value="TBN38983.1"/>
    <property type="molecule type" value="Genomic_DNA"/>
</dbReference>
<protein>
    <recommendedName>
        <fullName evidence="10">PNPLA domain-containing protein</fullName>
    </recommendedName>
</protein>
<dbReference type="Gene3D" id="2.30.180.10">
    <property type="entry name" value="FAS1 domain"/>
    <property type="match status" value="1"/>
</dbReference>